<evidence type="ECO:0000313" key="4">
    <source>
        <dbReference type="Proteomes" id="UP000619260"/>
    </source>
</evidence>
<proteinExistence type="inferred from homology"/>
<reference evidence="3" key="1">
    <citation type="submission" date="2021-01" db="EMBL/GenBank/DDBJ databases">
        <title>Whole genome shotgun sequence of Virgisporangium aliadipatigenens NBRC 105644.</title>
        <authorList>
            <person name="Komaki H."/>
            <person name="Tamura T."/>
        </authorList>
    </citation>
    <scope>NUCLEOTIDE SEQUENCE</scope>
    <source>
        <strain evidence="3">NBRC 105644</strain>
    </source>
</reference>
<keyword evidence="1" id="KW-0479">Metal-binding</keyword>
<feature type="binding site" description="axial binding residue" evidence="1">
    <location>
        <position position="179"/>
    </location>
    <ligand>
        <name>heme b</name>
        <dbReference type="ChEBI" id="CHEBI:60344"/>
    </ligand>
    <ligandPart>
        <name>Fe</name>
        <dbReference type="ChEBI" id="CHEBI:18248"/>
    </ligandPart>
</feature>
<feature type="short sequence motif" description="GXWXGXG" evidence="1">
    <location>
        <begin position="43"/>
        <end position="49"/>
    </location>
</feature>
<sequence>MSIDRAPWEGLAPVDPYPYEETHDLRSGPDLHPRLLGLLPFVGVWRGRGRGGYPDIEDFTYAQEIRFSHDGRPFLFYEARAWILGDDDKPVRPAGREVGWWRPVGETDEVELLLSHPTGIQELYYGKVEGTKVEVATDAVLRSPTAKEVAAGQRLYGIVDRALLYAYDMAAMGHPLQSHMSARLERVAG</sequence>
<comment type="cofactor">
    <cofactor evidence="1">
        <name>heme b</name>
        <dbReference type="ChEBI" id="CHEBI:60344"/>
    </cofactor>
    <text evidence="1">Binds 1 heme b group per subunit, that coordinates a highly solvent-exposed Fe(III) atom.</text>
</comment>
<dbReference type="InterPro" id="IPR045165">
    <property type="entry name" value="Nitrobindin"/>
</dbReference>
<keyword evidence="1" id="KW-0349">Heme</keyword>
<name>A0A8J3YQC2_9ACTN</name>
<evidence type="ECO:0000256" key="1">
    <source>
        <dbReference type="HAMAP-Rule" id="MF_01297"/>
    </source>
</evidence>
<dbReference type="EC" id="5.99.-.-" evidence="1"/>
<keyword evidence="4" id="KW-1185">Reference proteome</keyword>
<dbReference type="InterPro" id="IPR014878">
    <property type="entry name" value="THAP4-like_heme-bd"/>
</dbReference>
<keyword evidence="1" id="KW-0413">Isomerase</keyword>
<dbReference type="Gene3D" id="2.40.128.20">
    <property type="match status" value="1"/>
</dbReference>
<comment type="pathway">
    <text evidence="1">Nitrogen metabolism.</text>
</comment>
<comment type="domain">
    <text evidence="1">Forms a 10-stranded antiparallel beta-barrel structure able to accommodate a hydrophobic ligand in its interior. In fact, this fold hosts the heme group, which is located in a wide surface cleft.</text>
</comment>
<dbReference type="PANTHER" id="PTHR15854:SF4">
    <property type="entry name" value="PEROXYNITRITE ISOMERASE THAP4"/>
    <property type="match status" value="1"/>
</dbReference>
<dbReference type="GO" id="GO:0062213">
    <property type="term" value="F:peroxynitrite isomerase activity"/>
    <property type="evidence" value="ECO:0007669"/>
    <property type="project" value="UniProtKB-UniRule"/>
</dbReference>
<dbReference type="SUPFAM" id="SSF50814">
    <property type="entry name" value="Lipocalins"/>
    <property type="match status" value="1"/>
</dbReference>
<dbReference type="CDD" id="cd07828">
    <property type="entry name" value="lipocalin_heme-bd-THAP4-like"/>
    <property type="match status" value="1"/>
</dbReference>
<dbReference type="GO" id="GO:0020037">
    <property type="term" value="F:heme binding"/>
    <property type="evidence" value="ECO:0007669"/>
    <property type="project" value="UniProtKB-UniRule"/>
</dbReference>
<dbReference type="EMBL" id="BOPF01000021">
    <property type="protein sequence ID" value="GIJ48632.1"/>
    <property type="molecule type" value="Genomic_DNA"/>
</dbReference>
<comment type="similarity">
    <text evidence="1">Belongs to the nitrobindin family.</text>
</comment>
<comment type="function">
    <text evidence="1">Heme-binding protein able to scavenge peroxynitrite and to protect free L-tyrosine against peroxynitrite-mediated nitration, by acting as a peroxynitrite isomerase that converts peroxynitrite to nitrate. Therefore, this protein likely plays a role in peroxynitrite sensing and in the detoxification of reactive nitrogen and oxygen species (RNS and ROS, respectively). Is able to bind nitric oxide (NO) in vitro, but may act as a sensor of peroxynitrite levels in vivo.</text>
</comment>
<dbReference type="InterPro" id="IPR012674">
    <property type="entry name" value="Calycin"/>
</dbReference>
<feature type="binding site" evidence="1">
    <location>
        <position position="147"/>
    </location>
    <ligand>
        <name>heme b</name>
        <dbReference type="ChEBI" id="CHEBI:60344"/>
    </ligand>
</feature>
<dbReference type="PANTHER" id="PTHR15854">
    <property type="entry name" value="THAP4 PROTEIN"/>
    <property type="match status" value="1"/>
</dbReference>
<organism evidence="3 4">
    <name type="scientific">Virgisporangium aliadipatigenens</name>
    <dbReference type="NCBI Taxonomy" id="741659"/>
    <lineage>
        <taxon>Bacteria</taxon>
        <taxon>Bacillati</taxon>
        <taxon>Actinomycetota</taxon>
        <taxon>Actinomycetes</taxon>
        <taxon>Micromonosporales</taxon>
        <taxon>Micromonosporaceae</taxon>
        <taxon>Virgisporangium</taxon>
    </lineage>
</organism>
<dbReference type="GO" id="GO:0046872">
    <property type="term" value="F:metal ion binding"/>
    <property type="evidence" value="ECO:0007669"/>
    <property type="project" value="UniProtKB-KW"/>
</dbReference>
<comment type="catalytic activity">
    <reaction evidence="1">
        <text>peroxynitrite = nitrate</text>
        <dbReference type="Rhea" id="RHEA:63116"/>
        <dbReference type="ChEBI" id="CHEBI:17632"/>
        <dbReference type="ChEBI" id="CHEBI:25941"/>
    </reaction>
</comment>
<feature type="domain" description="THAP4-like heme-binding" evidence="2">
    <location>
        <begin position="35"/>
        <end position="186"/>
    </location>
</feature>
<protein>
    <recommendedName>
        <fullName evidence="1">Peroxynitrite isomerase</fullName>
        <ecNumber evidence="1">5.99.-.-</ecNumber>
    </recommendedName>
    <alternativeName>
        <fullName evidence="1">Ferric nitrobindin</fullName>
        <shortName evidence="1">Nb(III)</shortName>
    </alternativeName>
</protein>
<dbReference type="RefSeq" id="WP_239153367.1">
    <property type="nucleotide sequence ID" value="NZ_BOPF01000021.1"/>
</dbReference>
<dbReference type="Proteomes" id="UP000619260">
    <property type="component" value="Unassembled WGS sequence"/>
</dbReference>
<keyword evidence="1" id="KW-0408">Iron</keyword>
<dbReference type="InterPro" id="IPR022939">
    <property type="entry name" value="Nb(III)_bact/plant"/>
</dbReference>
<accession>A0A8J3YQC2</accession>
<evidence type="ECO:0000313" key="3">
    <source>
        <dbReference type="EMBL" id="GIJ48632.1"/>
    </source>
</evidence>
<gene>
    <name evidence="3" type="ORF">Val02_55180</name>
</gene>
<evidence type="ECO:0000259" key="2">
    <source>
        <dbReference type="Pfam" id="PF08768"/>
    </source>
</evidence>
<comment type="caution">
    <text evidence="1">Lacks conserved residue(s) required for the propagation of feature annotation.</text>
</comment>
<comment type="caution">
    <text evidence="3">The sequence shown here is derived from an EMBL/GenBank/DDBJ whole genome shotgun (WGS) entry which is preliminary data.</text>
</comment>
<dbReference type="Pfam" id="PF08768">
    <property type="entry name" value="THAP4_heme-bd"/>
    <property type="match status" value="1"/>
</dbReference>
<dbReference type="HAMAP" id="MF_01297">
    <property type="entry name" value="nitrobindin"/>
    <property type="match status" value="1"/>
</dbReference>
<dbReference type="AlphaFoldDB" id="A0A8J3YQC2"/>